<feature type="compositionally biased region" description="Acidic residues" evidence="1">
    <location>
        <begin position="807"/>
        <end position="823"/>
    </location>
</feature>
<feature type="domain" description="Calcium channel YVC1-like C-terminal transmembrane" evidence="4">
    <location>
        <begin position="333"/>
        <end position="640"/>
    </location>
</feature>
<evidence type="ECO:0000256" key="1">
    <source>
        <dbReference type="SAM" id="MobiDB-lite"/>
    </source>
</evidence>
<evidence type="ECO:0000313" key="6">
    <source>
        <dbReference type="Proteomes" id="UP000016924"/>
    </source>
</evidence>
<feature type="compositionally biased region" description="Polar residues" evidence="1">
    <location>
        <begin position="274"/>
        <end position="292"/>
    </location>
</feature>
<feature type="transmembrane region" description="Helical" evidence="2">
    <location>
        <begin position="462"/>
        <end position="482"/>
    </location>
</feature>
<dbReference type="PANTHER" id="PTHR35859">
    <property type="entry name" value="NONSELECTIVE CATION CHANNEL PROTEIN"/>
    <property type="match status" value="1"/>
</dbReference>
<dbReference type="PANTHER" id="PTHR35859:SF4">
    <property type="entry name" value="MEMBRANE CHANNEL PROTEIN, PUTATIVE (AFU_ORTHOLOGUE AFUA_6G11300)-RELATED"/>
    <property type="match status" value="1"/>
</dbReference>
<feature type="region of interest" description="Disordered" evidence="1">
    <location>
        <begin position="1154"/>
        <end position="1206"/>
    </location>
</feature>
<feature type="transmembrane region" description="Helical" evidence="2">
    <location>
        <begin position="608"/>
        <end position="628"/>
    </location>
</feature>
<dbReference type="InterPro" id="IPR056337">
    <property type="entry name" value="LHD_YVC1"/>
</dbReference>
<keyword evidence="2" id="KW-1133">Transmembrane helix</keyword>
<dbReference type="InterPro" id="IPR052971">
    <property type="entry name" value="TRP_calcium_channel"/>
</dbReference>
<feature type="compositionally biased region" description="Basic and acidic residues" evidence="1">
    <location>
        <begin position="824"/>
        <end position="855"/>
    </location>
</feature>
<dbReference type="OMA" id="ICLYEKT"/>
<dbReference type="EMBL" id="JH767554">
    <property type="protein sequence ID" value="EON60975.1"/>
    <property type="molecule type" value="Genomic_DNA"/>
</dbReference>
<feature type="compositionally biased region" description="Basic and acidic residues" evidence="1">
    <location>
        <begin position="1074"/>
        <end position="1102"/>
    </location>
</feature>
<feature type="compositionally biased region" description="Polar residues" evidence="1">
    <location>
        <begin position="959"/>
        <end position="974"/>
    </location>
</feature>
<evidence type="ECO:0000259" key="3">
    <source>
        <dbReference type="Pfam" id="PF23190"/>
    </source>
</evidence>
<accession>R7YGF6</accession>
<sequence>MLASLLRPNTGRRKSSRSLHAPPYDRSPALRPQDEEGRRGHSEQVTPYEDGAGGEGEDDLYQHEQDEESEDGDETPLLPIFSSVHLDRLPVYNITHAIRLLVVQRCETTLSWDQLRSPQVSQFLVKPIQQQIRSSHFSRATVYALVANCLQFKKEGEANPGNIGVSRTRALICELLAMRLLKEFSTRELIDALSYDFDPLQGLTPLGTGSSTLVQNRPRHAARPARISTIEIAIRAQAKKFLAHPLVVAQLEAIWAGTIVFHSAADSLHRRPSKQQSANRRNYGTTARQVSPDQEKESLLRRSATLYDPHDASLFKLSRLRVPRYRQILETGSLAIMIGLLIAVLMQRSVEITALEIFFWFWSAGFMLDSVVEFTEQGFEIFIISVWNAFDLGTLLLLMIYYVLRLYGILMPDARKHHTAGMAYDVLASTAVLLFPRAFSILDHYRYFSQLLIAFRMMALDLVAILILIVIACSGFFVAFTLSFGDENFDASSAAYALFQILMGFTPAAWEVWPGYNILGKAIMTMFLIICHFMIVTILITVLTNSFMAIVQNSNEEHQFLFAVNTLSMVKSDALFSYLAPTNIIGWLLAPTRFLLPLRQFVKLNRTVIKVTHVPVLFAIFAYERIILSRMSYEPTDLVEQRGRMPHKMPAFSMRGPADLFSPGVRVREHSIVTFHKDRALEEVFRRPFKGTPMRERREGSLMEQHKSTNVVQNWMQSMNHEGGASPPMEQAESVLERLEARRTHLRRANTANLLLPRKRTSSAAGRSVASDPAELTSQAASRPHPIAEEDDSFGMTIDEAIRHTEDDDGDDELVTGDEEDHDTTDRTNHESTHNDSDKENRQADDSSHSEDENYFRPSTATRTPAFPSSLPSATRPRLLGASNAPSFPTRPLAAADYTHNRNTSTNTVLYSPIPQLHISSSPRHPTGSPRKSPSSPRHPAGSRAQSPSKRPATALIRSGTNTNTPSGTATPSRRTPRSAIPNSSAAVTRARPILPPRHLNQSAPNFLGMLALDEMRHGQDGRRGRDPSFNARALDLASDLGDNRYAPDAHLGTVPASLATQLGMRHLQRHQRERAVEGLQRRRRDSDEEKEEQRRSREEREEAGMVNRIMLARMNTLEEGFREVLSEVRGLVSGAASKAHSATGEGAILGAVTQRRPRERKRRGKEKVVEERRERSATPWYRERDGEGVEVGDAGVGAEAERSSV</sequence>
<dbReference type="GeneID" id="19897496"/>
<evidence type="ECO:0000256" key="2">
    <source>
        <dbReference type="SAM" id="Phobius"/>
    </source>
</evidence>
<dbReference type="InterPro" id="IPR056336">
    <property type="entry name" value="YVC1_C"/>
</dbReference>
<feature type="transmembrane region" description="Helical" evidence="2">
    <location>
        <begin position="575"/>
        <end position="596"/>
    </location>
</feature>
<gene>
    <name evidence="5" type="ORF">W97_00185</name>
</gene>
<dbReference type="AlphaFoldDB" id="R7YGF6"/>
<feature type="transmembrane region" description="Helical" evidence="2">
    <location>
        <begin position="422"/>
        <end position="442"/>
    </location>
</feature>
<dbReference type="HOGENOM" id="CLU_003613_0_0_1"/>
<protein>
    <recommendedName>
        <fullName evidence="7">Ion transport domain-containing protein</fullName>
    </recommendedName>
</protein>
<dbReference type="RefSeq" id="XP_007776292.1">
    <property type="nucleotide sequence ID" value="XM_007778102.1"/>
</dbReference>
<feature type="transmembrane region" description="Helical" evidence="2">
    <location>
        <begin position="525"/>
        <end position="551"/>
    </location>
</feature>
<feature type="compositionally biased region" description="Basic and acidic residues" evidence="1">
    <location>
        <begin position="1167"/>
        <end position="1188"/>
    </location>
</feature>
<proteinExistence type="predicted"/>
<feature type="transmembrane region" description="Helical" evidence="2">
    <location>
        <begin position="494"/>
        <end position="513"/>
    </location>
</feature>
<feature type="region of interest" description="Disordered" evidence="1">
    <location>
        <begin position="1066"/>
        <end position="1102"/>
    </location>
</feature>
<dbReference type="Pfam" id="PF23317">
    <property type="entry name" value="YVC1_C"/>
    <property type="match status" value="1"/>
</dbReference>
<feature type="compositionally biased region" description="Acidic residues" evidence="1">
    <location>
        <begin position="55"/>
        <end position="74"/>
    </location>
</feature>
<keyword evidence="6" id="KW-1185">Reference proteome</keyword>
<name>R7YGF6_CONA1</name>
<keyword evidence="2" id="KW-0472">Membrane</keyword>
<evidence type="ECO:0008006" key="7">
    <source>
        <dbReference type="Google" id="ProtNLM"/>
    </source>
</evidence>
<feature type="region of interest" description="Disordered" evidence="1">
    <location>
        <begin position="916"/>
        <end position="1003"/>
    </location>
</feature>
<feature type="compositionally biased region" description="Basic residues" evidence="1">
    <location>
        <begin position="1156"/>
        <end position="1166"/>
    </location>
</feature>
<keyword evidence="2" id="KW-0812">Transmembrane</keyword>
<feature type="compositionally biased region" description="Low complexity" evidence="1">
    <location>
        <begin position="929"/>
        <end position="940"/>
    </location>
</feature>
<feature type="region of interest" description="Disordered" evidence="1">
    <location>
        <begin position="270"/>
        <end position="294"/>
    </location>
</feature>
<reference evidence="6" key="1">
    <citation type="submission" date="2012-06" db="EMBL/GenBank/DDBJ databases">
        <title>The genome sequence of Coniosporium apollinis CBS 100218.</title>
        <authorList>
            <consortium name="The Broad Institute Genome Sequencing Platform"/>
            <person name="Cuomo C."/>
            <person name="Gorbushina A."/>
            <person name="Noack S."/>
            <person name="Walker B."/>
            <person name="Young S.K."/>
            <person name="Zeng Q."/>
            <person name="Gargeya S."/>
            <person name="Fitzgerald M."/>
            <person name="Haas B."/>
            <person name="Abouelleil A."/>
            <person name="Alvarado L."/>
            <person name="Arachchi H.M."/>
            <person name="Berlin A.M."/>
            <person name="Chapman S.B."/>
            <person name="Goldberg J."/>
            <person name="Griggs A."/>
            <person name="Gujja S."/>
            <person name="Hansen M."/>
            <person name="Howarth C."/>
            <person name="Imamovic A."/>
            <person name="Larimer J."/>
            <person name="McCowan C."/>
            <person name="Montmayeur A."/>
            <person name="Murphy C."/>
            <person name="Neiman D."/>
            <person name="Pearson M."/>
            <person name="Priest M."/>
            <person name="Roberts A."/>
            <person name="Saif S."/>
            <person name="Shea T."/>
            <person name="Sisk P."/>
            <person name="Sykes S."/>
            <person name="Wortman J."/>
            <person name="Nusbaum C."/>
            <person name="Birren B."/>
        </authorList>
    </citation>
    <scope>NUCLEOTIDE SEQUENCE [LARGE SCALE GENOMIC DNA]</scope>
    <source>
        <strain evidence="6">CBS 100218</strain>
    </source>
</reference>
<feature type="compositionally biased region" description="Basic and acidic residues" evidence="1">
    <location>
        <begin position="32"/>
        <end position="42"/>
    </location>
</feature>
<organism evidence="5 6">
    <name type="scientific">Coniosporium apollinis (strain CBS 100218)</name>
    <name type="common">Rock-inhabiting black yeast</name>
    <dbReference type="NCBI Taxonomy" id="1168221"/>
    <lineage>
        <taxon>Eukaryota</taxon>
        <taxon>Fungi</taxon>
        <taxon>Dikarya</taxon>
        <taxon>Ascomycota</taxon>
        <taxon>Pezizomycotina</taxon>
        <taxon>Dothideomycetes</taxon>
        <taxon>Dothideomycetes incertae sedis</taxon>
        <taxon>Coniosporium</taxon>
    </lineage>
</organism>
<evidence type="ECO:0000259" key="4">
    <source>
        <dbReference type="Pfam" id="PF23317"/>
    </source>
</evidence>
<feature type="region of interest" description="Disordered" evidence="1">
    <location>
        <begin position="748"/>
        <end position="889"/>
    </location>
</feature>
<dbReference type="Proteomes" id="UP000016924">
    <property type="component" value="Unassembled WGS sequence"/>
</dbReference>
<evidence type="ECO:0000313" key="5">
    <source>
        <dbReference type="EMBL" id="EON60975.1"/>
    </source>
</evidence>
<feature type="transmembrane region" description="Helical" evidence="2">
    <location>
        <begin position="379"/>
        <end position="402"/>
    </location>
</feature>
<feature type="region of interest" description="Disordered" evidence="1">
    <location>
        <begin position="1"/>
        <end position="77"/>
    </location>
</feature>
<dbReference type="OrthoDB" id="2373987at2759"/>
<dbReference type="STRING" id="1168221.R7YGF6"/>
<dbReference type="Pfam" id="PF23190">
    <property type="entry name" value="LHD_TRPY1"/>
    <property type="match status" value="1"/>
</dbReference>
<dbReference type="eggNOG" id="ENOG502QU70">
    <property type="taxonomic scope" value="Eukaryota"/>
</dbReference>
<feature type="transmembrane region" description="Helical" evidence="2">
    <location>
        <begin position="328"/>
        <end position="346"/>
    </location>
</feature>
<feature type="domain" description="YVC1 N-terminal linker helical" evidence="3">
    <location>
        <begin position="92"/>
        <end position="267"/>
    </location>
</feature>